<reference evidence="2 3" key="1">
    <citation type="submission" date="2018-05" db="EMBL/GenBank/DDBJ databases">
        <title>Genomic Encyclopedia of Type Strains, Phase IV (KMG-IV): sequencing the most valuable type-strain genomes for metagenomic binning, comparative biology and taxonomic classification.</title>
        <authorList>
            <person name="Goeker M."/>
        </authorList>
    </citation>
    <scope>NUCLEOTIDE SEQUENCE [LARGE SCALE GENOMIC DNA]</scope>
    <source>
        <strain evidence="2 3">DSM 6986</strain>
    </source>
</reference>
<dbReference type="EMBL" id="QGGG01000010">
    <property type="protein sequence ID" value="PWJ81479.1"/>
    <property type="molecule type" value="Genomic_DNA"/>
</dbReference>
<proteinExistence type="predicted"/>
<feature type="compositionally biased region" description="Low complexity" evidence="1">
    <location>
        <begin position="135"/>
        <end position="154"/>
    </location>
</feature>
<sequence length="154" mass="16255">MDISALKRDAKAVAAGQWIGDLPGMEDARLCVRGLSSPSVVVMRSAKERKVSKKGRNADGSLKPDIARKILGEVLFEGVLIDWDGLTSEGKPLPYDKALAEQWCTDPDYEAFADAVVYAAGIVDRGIADTTEDVAGNSKRSSAGNSSGASAPKD</sequence>
<feature type="region of interest" description="Disordered" evidence="1">
    <location>
        <begin position="130"/>
        <end position="154"/>
    </location>
</feature>
<dbReference type="AlphaFoldDB" id="A0A316C0P8"/>
<keyword evidence="3" id="KW-1185">Reference proteome</keyword>
<dbReference type="Proteomes" id="UP000245396">
    <property type="component" value="Unassembled WGS sequence"/>
</dbReference>
<dbReference type="OrthoDB" id="8266310at2"/>
<evidence type="ECO:0000313" key="2">
    <source>
        <dbReference type="EMBL" id="PWJ81479.1"/>
    </source>
</evidence>
<evidence type="ECO:0000256" key="1">
    <source>
        <dbReference type="SAM" id="MobiDB-lite"/>
    </source>
</evidence>
<accession>A0A316C0P8</accession>
<comment type="caution">
    <text evidence="2">The sequence shown here is derived from an EMBL/GenBank/DDBJ whole genome shotgun (WGS) entry which is preliminary data.</text>
</comment>
<organism evidence="2 3">
    <name type="scientific">Pseudaminobacter salicylatoxidans</name>
    <dbReference type="NCBI Taxonomy" id="93369"/>
    <lineage>
        <taxon>Bacteria</taxon>
        <taxon>Pseudomonadati</taxon>
        <taxon>Pseudomonadota</taxon>
        <taxon>Alphaproteobacteria</taxon>
        <taxon>Hyphomicrobiales</taxon>
        <taxon>Phyllobacteriaceae</taxon>
        <taxon>Pseudaminobacter</taxon>
    </lineage>
</organism>
<evidence type="ECO:0008006" key="4">
    <source>
        <dbReference type="Google" id="ProtNLM"/>
    </source>
</evidence>
<evidence type="ECO:0000313" key="3">
    <source>
        <dbReference type="Proteomes" id="UP000245396"/>
    </source>
</evidence>
<dbReference type="RefSeq" id="WP_109613456.1">
    <property type="nucleotide sequence ID" value="NZ_QGGG01000010.1"/>
</dbReference>
<protein>
    <recommendedName>
        <fullName evidence="4">Tail assembly chaperone</fullName>
    </recommendedName>
</protein>
<gene>
    <name evidence="2" type="ORF">C7441_11010</name>
</gene>
<name>A0A316C0P8_PSESE</name>